<evidence type="ECO:0000256" key="1">
    <source>
        <dbReference type="SAM" id="Phobius"/>
    </source>
</evidence>
<feature type="transmembrane region" description="Helical" evidence="1">
    <location>
        <begin position="201"/>
        <end position="225"/>
    </location>
</feature>
<evidence type="ECO:0000313" key="3">
    <source>
        <dbReference type="Proteomes" id="UP000189933"/>
    </source>
</evidence>
<proteinExistence type="predicted"/>
<dbReference type="InterPro" id="IPR007395">
    <property type="entry name" value="Zn_peptidase_2"/>
</dbReference>
<organism evidence="2 3">
    <name type="scientific">Carboxydocella sporoproducens DSM 16521</name>
    <dbReference type="NCBI Taxonomy" id="1121270"/>
    <lineage>
        <taxon>Bacteria</taxon>
        <taxon>Bacillati</taxon>
        <taxon>Bacillota</taxon>
        <taxon>Clostridia</taxon>
        <taxon>Eubacteriales</taxon>
        <taxon>Clostridiales Family XVI. Incertae Sedis</taxon>
        <taxon>Carboxydocella</taxon>
    </lineage>
</organism>
<evidence type="ECO:0000313" key="2">
    <source>
        <dbReference type="EMBL" id="SKA22268.1"/>
    </source>
</evidence>
<reference evidence="3" key="1">
    <citation type="submission" date="2017-02" db="EMBL/GenBank/DDBJ databases">
        <authorList>
            <person name="Varghese N."/>
            <person name="Submissions S."/>
        </authorList>
    </citation>
    <scope>NUCLEOTIDE SEQUENCE [LARGE SCALE GENOMIC DNA]</scope>
    <source>
        <strain evidence="3">DSM 16521</strain>
    </source>
</reference>
<keyword evidence="1" id="KW-0472">Membrane</keyword>
<keyword evidence="1" id="KW-1133">Transmembrane helix</keyword>
<dbReference type="OrthoDB" id="9784298at2"/>
<dbReference type="Proteomes" id="UP000189933">
    <property type="component" value="Unassembled WGS sequence"/>
</dbReference>
<protein>
    <recommendedName>
        <fullName evidence="4">Zinc metallopeptidase</fullName>
    </recommendedName>
</protein>
<keyword evidence="1" id="KW-0812">Transmembrane</keyword>
<accession>A0A1T4S2U9</accession>
<dbReference type="AlphaFoldDB" id="A0A1T4S2U9"/>
<dbReference type="EMBL" id="FUXM01000041">
    <property type="protein sequence ID" value="SKA22268.1"/>
    <property type="molecule type" value="Genomic_DNA"/>
</dbReference>
<dbReference type="PANTHER" id="PTHR36434">
    <property type="entry name" value="MEMBRANE PROTEASE YUGP-RELATED"/>
    <property type="match status" value="1"/>
</dbReference>
<dbReference type="RefSeq" id="WP_078666383.1">
    <property type="nucleotide sequence ID" value="NZ_FUXM01000041.1"/>
</dbReference>
<sequence length="229" mass="25162">MFFWTPYDWLLLPAILLALYAQLKVTTTFSQYKNKLNSQGLTGAVVARILLDKMGLSHIPVQITEGFLGDHYDPIHKVVRLSPDIYYGNSIASLAVAAHEVGHAVQHSEGYWALVARHRIFPLVNIGSFLSWPLLLLGFFFHAANLIELGILVFSFTVLFQVITLPVEFNASSRAVNLLSSTGLITRSESPAVSAVLRAAALTYVAAAVTAVLELLRLILIFGGINRDE</sequence>
<dbReference type="PANTHER" id="PTHR36434:SF1">
    <property type="entry name" value="MEMBRANE PROTEASE YUGP-RELATED"/>
    <property type="match status" value="1"/>
</dbReference>
<gene>
    <name evidence="2" type="ORF">SAMN02745885_02392</name>
</gene>
<feature type="transmembrane region" description="Helical" evidence="1">
    <location>
        <begin position="120"/>
        <end position="142"/>
    </location>
</feature>
<feature type="transmembrane region" description="Helical" evidence="1">
    <location>
        <begin position="149"/>
        <end position="167"/>
    </location>
</feature>
<keyword evidence="3" id="KW-1185">Reference proteome</keyword>
<dbReference type="Pfam" id="PF04298">
    <property type="entry name" value="Zn_peptidase_2"/>
    <property type="match status" value="1"/>
</dbReference>
<evidence type="ECO:0008006" key="4">
    <source>
        <dbReference type="Google" id="ProtNLM"/>
    </source>
</evidence>
<name>A0A1T4S2U9_9FIRM</name>